<dbReference type="SUPFAM" id="SSF53850">
    <property type="entry name" value="Periplasmic binding protein-like II"/>
    <property type="match status" value="1"/>
</dbReference>
<proteinExistence type="inferred from homology"/>
<organism evidence="4 5">
    <name type="scientific">Paenibacillus germinis</name>
    <dbReference type="NCBI Taxonomy" id="2654979"/>
    <lineage>
        <taxon>Bacteria</taxon>
        <taxon>Bacillati</taxon>
        <taxon>Bacillota</taxon>
        <taxon>Bacilli</taxon>
        <taxon>Bacillales</taxon>
        <taxon>Paenibacillaceae</taxon>
        <taxon>Paenibacillus</taxon>
    </lineage>
</organism>
<keyword evidence="3" id="KW-0732">Signal</keyword>
<accession>A0ABX1YZG3</accession>
<dbReference type="PANTHER" id="PTHR30061">
    <property type="entry name" value="MALTOSE-BINDING PERIPLASMIC PROTEIN"/>
    <property type="match status" value="1"/>
</dbReference>
<evidence type="ECO:0000256" key="3">
    <source>
        <dbReference type="ARBA" id="ARBA00022729"/>
    </source>
</evidence>
<protein>
    <submittedName>
        <fullName evidence="4">Extracellular solute-binding protein</fullName>
    </submittedName>
</protein>
<dbReference type="PROSITE" id="PS51257">
    <property type="entry name" value="PROKAR_LIPOPROTEIN"/>
    <property type="match status" value="1"/>
</dbReference>
<evidence type="ECO:0000313" key="4">
    <source>
        <dbReference type="EMBL" id="NOU86377.1"/>
    </source>
</evidence>
<dbReference type="InterPro" id="IPR006059">
    <property type="entry name" value="SBP"/>
</dbReference>
<dbReference type="Proteomes" id="UP000658690">
    <property type="component" value="Unassembled WGS sequence"/>
</dbReference>
<comment type="caution">
    <text evidence="4">The sequence shown here is derived from an EMBL/GenBank/DDBJ whole genome shotgun (WGS) entry which is preliminary data.</text>
</comment>
<reference evidence="4 5" key="1">
    <citation type="submission" date="2019-10" db="EMBL/GenBank/DDBJ databases">
        <title>Description of Paenibacillus choica sp. nov.</title>
        <authorList>
            <person name="Carlier A."/>
            <person name="Qi S."/>
        </authorList>
    </citation>
    <scope>NUCLEOTIDE SEQUENCE [LARGE SCALE GENOMIC DNA]</scope>
    <source>
        <strain evidence="4 5">LMG 31460</strain>
    </source>
</reference>
<name>A0ABX1YZG3_9BACL</name>
<keyword evidence="2" id="KW-0813">Transport</keyword>
<sequence>MNRIKGSGLLVSTALVMTALTGCGEGGAEKEKTADSKPAVKMETVKVWTNSGHSKELVTQMVDQFNNSTGKEKGIHIEYTVHGGDYAKMLEVAITSGQAPELFKATGVLGDNVKKDALLAIEDMPGGKEFLKNYEGLLNNPSFTYNGKTYLVPSYVNTIKLLYNKEMFKKAGIVDANGEAKPPATWSELAGYAKKLTNPAEKTYGIALPMKWSGYFDSELLQPFVSSVGHEIFDYKSGTFQFGAFKPAVEWLMQIKEDKSFFPGAEGLDNDPARAQFAEGRIGMKLGASWDVGVLNDQFPAKMDWGVAPIPVVDPNIKYKEFTQPSGWTHISKSASKNNLDKVMEVFKWFNSDEVLVKLYEESKFIPYKDSIVKMAKKQPEKKGWKEFADISNSYQTLTAPSVKIEGEDYKQVLMKIWAGATTVEKAIADLDARYNSSLEKAVKDGSLDLKPFKNESFSIKVK</sequence>
<comment type="similarity">
    <text evidence="1">Belongs to the bacterial solute-binding protein 1 family.</text>
</comment>
<evidence type="ECO:0000256" key="2">
    <source>
        <dbReference type="ARBA" id="ARBA00022448"/>
    </source>
</evidence>
<dbReference type="PANTHER" id="PTHR30061:SF50">
    <property type="entry name" value="MALTOSE_MALTODEXTRIN-BINDING PERIPLASMIC PROTEIN"/>
    <property type="match status" value="1"/>
</dbReference>
<dbReference type="Gene3D" id="3.40.190.10">
    <property type="entry name" value="Periplasmic binding protein-like II"/>
    <property type="match status" value="1"/>
</dbReference>
<keyword evidence="5" id="KW-1185">Reference proteome</keyword>
<dbReference type="EMBL" id="WHOC01000061">
    <property type="protein sequence ID" value="NOU86377.1"/>
    <property type="molecule type" value="Genomic_DNA"/>
</dbReference>
<evidence type="ECO:0000256" key="1">
    <source>
        <dbReference type="ARBA" id="ARBA00008520"/>
    </source>
</evidence>
<dbReference type="RefSeq" id="WP_171689664.1">
    <property type="nucleotide sequence ID" value="NZ_WHOC01000061.1"/>
</dbReference>
<evidence type="ECO:0000313" key="5">
    <source>
        <dbReference type="Proteomes" id="UP000658690"/>
    </source>
</evidence>
<dbReference type="Pfam" id="PF01547">
    <property type="entry name" value="SBP_bac_1"/>
    <property type="match status" value="1"/>
</dbReference>
<gene>
    <name evidence="4" type="ORF">GC102_11430</name>
</gene>